<proteinExistence type="predicted"/>
<evidence type="ECO:0000256" key="2">
    <source>
        <dbReference type="SAM" id="Phobius"/>
    </source>
</evidence>
<feature type="compositionally biased region" description="Gly residues" evidence="1">
    <location>
        <begin position="46"/>
        <end position="57"/>
    </location>
</feature>
<feature type="transmembrane region" description="Helical" evidence="2">
    <location>
        <begin position="136"/>
        <end position="159"/>
    </location>
</feature>
<feature type="compositionally biased region" description="Basic residues" evidence="1">
    <location>
        <begin position="19"/>
        <end position="45"/>
    </location>
</feature>
<evidence type="ECO:0000256" key="1">
    <source>
        <dbReference type="SAM" id="MobiDB-lite"/>
    </source>
</evidence>
<evidence type="ECO:0000313" key="4">
    <source>
        <dbReference type="Proteomes" id="UP000295431"/>
    </source>
</evidence>
<feature type="region of interest" description="Disordered" evidence="1">
    <location>
        <begin position="1"/>
        <end position="59"/>
    </location>
</feature>
<evidence type="ECO:0008006" key="5">
    <source>
        <dbReference type="Google" id="ProtNLM"/>
    </source>
</evidence>
<sequence>MSGRAGSRSVPGDPAAVPGRRRRPAHRVASAARRRPARTGHRRGGRAPGGGDAGDPGSGLPVRRAAAVVLLVPRPHHRGLPDRQRTDLRPLSGPAAVTAAELAAQVLLWTGVAAQLVCCVGVWWMRDVFDRLHYTAASTAVGPALIGTSVVVTGGAGAVSGTVEVVTACAVIMLLGPVVTHAVGRAARRMLHDDIGPEPGEVADS</sequence>
<dbReference type="GO" id="GO:0098662">
    <property type="term" value="P:inorganic cation transmembrane transport"/>
    <property type="evidence" value="ECO:0007669"/>
    <property type="project" value="InterPro"/>
</dbReference>
<feature type="transmembrane region" description="Helical" evidence="2">
    <location>
        <begin position="165"/>
        <end position="183"/>
    </location>
</feature>
<feature type="transmembrane region" description="Helical" evidence="2">
    <location>
        <begin position="102"/>
        <end position="124"/>
    </location>
</feature>
<gene>
    <name evidence="3" type="ORF">E1284_01045</name>
</gene>
<organism evidence="3 4">
    <name type="scientific">Actinomadura bangladeshensis</name>
    <dbReference type="NCBI Taxonomy" id="453573"/>
    <lineage>
        <taxon>Bacteria</taxon>
        <taxon>Bacillati</taxon>
        <taxon>Actinomycetota</taxon>
        <taxon>Actinomycetes</taxon>
        <taxon>Streptosporangiales</taxon>
        <taxon>Thermomonosporaceae</taxon>
        <taxon>Actinomadura</taxon>
    </lineage>
</organism>
<dbReference type="Pfam" id="PF03334">
    <property type="entry name" value="PhaG_MnhG_YufB"/>
    <property type="match status" value="1"/>
</dbReference>
<keyword evidence="2" id="KW-1133">Transmembrane helix</keyword>
<keyword evidence="2" id="KW-0472">Membrane</keyword>
<evidence type="ECO:0000313" key="3">
    <source>
        <dbReference type="EMBL" id="TDC20214.1"/>
    </source>
</evidence>
<dbReference type="Proteomes" id="UP000295431">
    <property type="component" value="Unassembled WGS sequence"/>
</dbReference>
<dbReference type="InterPro" id="IPR005133">
    <property type="entry name" value="PhaG_MnhG_YufB"/>
</dbReference>
<keyword evidence="4" id="KW-1185">Reference proteome</keyword>
<protein>
    <recommendedName>
        <fullName evidence="5">Monovalent cation/H(+) antiporter subunit G</fullName>
    </recommendedName>
</protein>
<accession>A0A4R4PDJ5</accession>
<name>A0A4R4PDJ5_9ACTN</name>
<dbReference type="EMBL" id="SMJW01000002">
    <property type="protein sequence ID" value="TDC20214.1"/>
    <property type="molecule type" value="Genomic_DNA"/>
</dbReference>
<keyword evidence="2" id="KW-0812">Transmembrane</keyword>
<dbReference type="AlphaFoldDB" id="A0A4R4PDJ5"/>
<dbReference type="GO" id="GO:0015297">
    <property type="term" value="F:antiporter activity"/>
    <property type="evidence" value="ECO:0007669"/>
    <property type="project" value="InterPro"/>
</dbReference>
<comment type="caution">
    <text evidence="3">The sequence shown here is derived from an EMBL/GenBank/DDBJ whole genome shotgun (WGS) entry which is preliminary data.</text>
</comment>
<reference evidence="3 4" key="1">
    <citation type="submission" date="2019-03" db="EMBL/GenBank/DDBJ databases">
        <title>Draft genome sequences of novel Actinobacteria.</title>
        <authorList>
            <person name="Sahin N."/>
            <person name="Ay H."/>
            <person name="Saygin H."/>
        </authorList>
    </citation>
    <scope>NUCLEOTIDE SEQUENCE [LARGE SCALE GENOMIC DNA]</scope>
    <source>
        <strain evidence="3 4">DSM 45347</strain>
    </source>
</reference>
<dbReference type="OrthoDB" id="4313303at2"/>